<evidence type="ECO:0000313" key="1">
    <source>
        <dbReference type="EMBL" id="CBN86602.1"/>
    </source>
</evidence>
<dbReference type="KEGG" id="nla:NLA_3620"/>
<organism evidence="1 2">
    <name type="scientific">Neisseria lactamica (strain 020-06)</name>
    <dbReference type="NCBI Taxonomy" id="489653"/>
    <lineage>
        <taxon>Bacteria</taxon>
        <taxon>Pseudomonadati</taxon>
        <taxon>Pseudomonadota</taxon>
        <taxon>Betaproteobacteria</taxon>
        <taxon>Neisseriales</taxon>
        <taxon>Neisseriaceae</taxon>
        <taxon>Neisseria</taxon>
    </lineage>
</organism>
<accession>E4ZB75</accession>
<protein>
    <submittedName>
        <fullName evidence="1">Uncharacterized protein</fullName>
    </submittedName>
</protein>
<sequence>MVVDFDLKKERVLGKVFLGERRIAAGVVFILQKALKTVWPVCREAIAILFLLRR</sequence>
<evidence type="ECO:0000313" key="2">
    <source>
        <dbReference type="Proteomes" id="UP000008723"/>
    </source>
</evidence>
<dbReference type="EMBL" id="FN995097">
    <property type="protein sequence ID" value="CBN86602.1"/>
    <property type="molecule type" value="Genomic_DNA"/>
</dbReference>
<reference evidence="1 2" key="1">
    <citation type="journal article" date="2010" name="BMC Genomics">
        <title>Independent evolution of the core and accessory gene sets in the genus Neisseria: insights gained from the genome of Neisseria lactamica isolate 020-06.</title>
        <authorList>
            <person name="Bennett J.S."/>
            <person name="Bentley S.D."/>
            <person name="Vernikos G.S."/>
            <person name="Quail M.A."/>
            <person name="Cherevach I."/>
            <person name="White B."/>
            <person name="Parkhill J."/>
            <person name="Maiden M.C."/>
        </authorList>
    </citation>
    <scope>NUCLEOTIDE SEQUENCE [LARGE SCALE GENOMIC DNA]</scope>
    <source>
        <strain evidence="1 2">020-06</strain>
    </source>
</reference>
<dbReference type="HOGENOM" id="CLU_3045692_0_0_4"/>
<dbReference type="AlphaFoldDB" id="E4ZB75"/>
<name>E4ZB75_NEIL0</name>
<dbReference type="Proteomes" id="UP000008723">
    <property type="component" value="Chromosome"/>
</dbReference>
<gene>
    <name evidence="1" type="ordered locus">NLA_3620</name>
</gene>
<proteinExistence type="predicted"/>